<dbReference type="GO" id="GO:0012505">
    <property type="term" value="C:endomembrane system"/>
    <property type="evidence" value="ECO:0007669"/>
    <property type="project" value="UniProtKB-SubCell"/>
</dbReference>
<dbReference type="PANTHER" id="PTHR18896">
    <property type="entry name" value="PHOSPHOLIPASE D"/>
    <property type="match status" value="1"/>
</dbReference>
<dbReference type="Pfam" id="PF00614">
    <property type="entry name" value="PLDc"/>
    <property type="match status" value="1"/>
</dbReference>
<comment type="subcellular location">
    <subcellularLocation>
        <location evidence="8">Endomembrane system</location>
        <topology evidence="8">Lipid-anchor</topology>
    </subcellularLocation>
</comment>
<dbReference type="InterPro" id="IPR001736">
    <property type="entry name" value="PLipase_D/transphosphatidylase"/>
</dbReference>
<dbReference type="SMART" id="SM00233">
    <property type="entry name" value="PH"/>
    <property type="match status" value="1"/>
</dbReference>
<feature type="compositionally biased region" description="Basic residues" evidence="10">
    <location>
        <begin position="809"/>
        <end position="823"/>
    </location>
</feature>
<dbReference type="GO" id="GO:0035091">
    <property type="term" value="F:phosphatidylinositol binding"/>
    <property type="evidence" value="ECO:0007669"/>
    <property type="project" value="InterPro"/>
</dbReference>
<dbReference type="Pfam" id="PF13091">
    <property type="entry name" value="PLDc_2"/>
    <property type="match status" value="1"/>
</dbReference>
<feature type="compositionally biased region" description="Basic and acidic residues" evidence="10">
    <location>
        <begin position="852"/>
        <end position="892"/>
    </location>
</feature>
<evidence type="ECO:0000259" key="11">
    <source>
        <dbReference type="PROSITE" id="PS50003"/>
    </source>
</evidence>
<dbReference type="Gene3D" id="3.30.870.10">
    <property type="entry name" value="Endonuclease Chain A"/>
    <property type="match status" value="2"/>
</dbReference>
<evidence type="ECO:0000256" key="3">
    <source>
        <dbReference type="ARBA" id="ARBA00022737"/>
    </source>
</evidence>
<evidence type="ECO:0000313" key="15">
    <source>
        <dbReference type="Proteomes" id="UP000593567"/>
    </source>
</evidence>
<dbReference type="SMART" id="SM00312">
    <property type="entry name" value="PX"/>
    <property type="match status" value="1"/>
</dbReference>
<name>A0A7J7JLH4_BUGNE</name>
<dbReference type="Proteomes" id="UP000593567">
    <property type="component" value="Unassembled WGS sequence"/>
</dbReference>
<dbReference type="GO" id="GO:0006654">
    <property type="term" value="P:phosphatidic acid biosynthetic process"/>
    <property type="evidence" value="ECO:0007669"/>
    <property type="project" value="InterPro"/>
</dbReference>
<feature type="region of interest" description="Disordered" evidence="10">
    <location>
        <begin position="705"/>
        <end position="727"/>
    </location>
</feature>
<evidence type="ECO:0000256" key="4">
    <source>
        <dbReference type="ARBA" id="ARBA00022801"/>
    </source>
</evidence>
<accession>A0A7J7JLH4</accession>
<evidence type="ECO:0000256" key="1">
    <source>
        <dbReference type="ARBA" id="ARBA00000798"/>
    </source>
</evidence>
<dbReference type="GO" id="GO:0060627">
    <property type="term" value="P:regulation of vesicle-mediated transport"/>
    <property type="evidence" value="ECO:0007669"/>
    <property type="project" value="TreeGrafter"/>
</dbReference>
<dbReference type="InterPro" id="IPR001683">
    <property type="entry name" value="PX_dom"/>
</dbReference>
<dbReference type="SUPFAM" id="SSF64268">
    <property type="entry name" value="PX domain"/>
    <property type="match status" value="1"/>
</dbReference>
<dbReference type="PROSITE" id="PS50195">
    <property type="entry name" value="PX"/>
    <property type="match status" value="1"/>
</dbReference>
<dbReference type="InterPro" id="IPR016555">
    <property type="entry name" value="PLipase_D_euk"/>
</dbReference>
<evidence type="ECO:0000256" key="2">
    <source>
        <dbReference type="ARBA" id="ARBA00008664"/>
    </source>
</evidence>
<dbReference type="EC" id="3.1.4.4" evidence="9"/>
<dbReference type="PROSITE" id="PS50003">
    <property type="entry name" value="PH_DOMAIN"/>
    <property type="match status" value="1"/>
</dbReference>
<dbReference type="GO" id="GO:0009395">
    <property type="term" value="P:phospholipid catabolic process"/>
    <property type="evidence" value="ECO:0007669"/>
    <property type="project" value="TreeGrafter"/>
</dbReference>
<dbReference type="CDD" id="cd09141">
    <property type="entry name" value="PLDc_vPLD1_2_yPLD_like_2"/>
    <property type="match status" value="1"/>
</dbReference>
<dbReference type="SMART" id="SM00155">
    <property type="entry name" value="PLDc"/>
    <property type="match status" value="2"/>
</dbReference>
<dbReference type="Pfam" id="PF00787">
    <property type="entry name" value="PX"/>
    <property type="match status" value="1"/>
</dbReference>
<dbReference type="Gene3D" id="2.30.29.30">
    <property type="entry name" value="Pleckstrin-homology domain (PH domain)/Phosphotyrosine-binding domain (PTB)"/>
    <property type="match status" value="1"/>
</dbReference>
<reference evidence="14" key="1">
    <citation type="submission" date="2020-06" db="EMBL/GenBank/DDBJ databases">
        <title>Draft genome of Bugula neritina, a colonial animal packing powerful symbionts and potential medicines.</title>
        <authorList>
            <person name="Rayko M."/>
        </authorList>
    </citation>
    <scope>NUCLEOTIDE SEQUENCE [LARGE SCALE GENOMIC DNA]</scope>
    <source>
        <strain evidence="14">Kwan_BN1</strain>
    </source>
</reference>
<dbReference type="PANTHER" id="PTHR18896:SF76">
    <property type="entry name" value="PHOSPHOLIPASE"/>
    <property type="match status" value="1"/>
</dbReference>
<keyword evidence="6" id="KW-0443">Lipid metabolism</keyword>
<evidence type="ECO:0000256" key="7">
    <source>
        <dbReference type="ARBA" id="ARBA00023288"/>
    </source>
</evidence>
<keyword evidence="4 9" id="KW-0378">Hydrolase</keyword>
<dbReference type="OrthoDB" id="14911at2759"/>
<evidence type="ECO:0000313" key="14">
    <source>
        <dbReference type="EMBL" id="KAF6027209.1"/>
    </source>
</evidence>
<keyword evidence="5 9" id="KW-0442">Lipid degradation</keyword>
<gene>
    <name evidence="14" type="ORF">EB796_014479</name>
</gene>
<proteinExistence type="inferred from homology"/>
<comment type="caution">
    <text evidence="14">The sequence shown here is derived from an EMBL/GenBank/DDBJ whole genome shotgun (WGS) entry which is preliminary data.</text>
</comment>
<dbReference type="SUPFAM" id="SSF50729">
    <property type="entry name" value="PH domain-like"/>
    <property type="match status" value="1"/>
</dbReference>
<feature type="region of interest" description="Disordered" evidence="10">
    <location>
        <begin position="778"/>
        <end position="911"/>
    </location>
</feature>
<dbReference type="InterPro" id="IPR015679">
    <property type="entry name" value="PLipase_D_fam"/>
</dbReference>
<keyword evidence="7" id="KW-0449">Lipoprotein</keyword>
<keyword evidence="3" id="KW-0677">Repeat</keyword>
<dbReference type="GO" id="GO:0035556">
    <property type="term" value="P:intracellular signal transduction"/>
    <property type="evidence" value="ECO:0007669"/>
    <property type="project" value="InterPro"/>
</dbReference>
<dbReference type="GO" id="GO:0004630">
    <property type="term" value="F:phospholipase D activity"/>
    <property type="evidence" value="ECO:0007669"/>
    <property type="project" value="UniProtKB-UniRule"/>
</dbReference>
<evidence type="ECO:0000256" key="8">
    <source>
        <dbReference type="ARBA" id="ARBA00037868"/>
    </source>
</evidence>
<feature type="domain" description="PX" evidence="13">
    <location>
        <begin position="56"/>
        <end position="204"/>
    </location>
</feature>
<protein>
    <recommendedName>
        <fullName evidence="9">Phospholipase</fullName>
        <ecNumber evidence="9">3.1.4.4</ecNumber>
    </recommendedName>
</protein>
<evidence type="ECO:0000256" key="9">
    <source>
        <dbReference type="PIRNR" id="PIRNR009376"/>
    </source>
</evidence>
<dbReference type="EMBL" id="VXIV02002120">
    <property type="protein sequence ID" value="KAF6027209.1"/>
    <property type="molecule type" value="Genomic_DNA"/>
</dbReference>
<evidence type="ECO:0000256" key="10">
    <source>
        <dbReference type="SAM" id="MobiDB-lite"/>
    </source>
</evidence>
<dbReference type="InterPro" id="IPR025202">
    <property type="entry name" value="PLD-like_dom"/>
</dbReference>
<feature type="domain" description="PH" evidence="11">
    <location>
        <begin position="211"/>
        <end position="319"/>
    </location>
</feature>
<evidence type="ECO:0000259" key="12">
    <source>
        <dbReference type="PROSITE" id="PS50035"/>
    </source>
</evidence>
<dbReference type="CDD" id="cd01254">
    <property type="entry name" value="PH_PLD"/>
    <property type="match status" value="1"/>
</dbReference>
<evidence type="ECO:0000256" key="6">
    <source>
        <dbReference type="ARBA" id="ARBA00023098"/>
    </source>
</evidence>
<organism evidence="14 15">
    <name type="scientific">Bugula neritina</name>
    <name type="common">Brown bryozoan</name>
    <name type="synonym">Sertularia neritina</name>
    <dbReference type="NCBI Taxonomy" id="10212"/>
    <lineage>
        <taxon>Eukaryota</taxon>
        <taxon>Metazoa</taxon>
        <taxon>Spiralia</taxon>
        <taxon>Lophotrochozoa</taxon>
        <taxon>Bryozoa</taxon>
        <taxon>Gymnolaemata</taxon>
        <taxon>Cheilostomatida</taxon>
        <taxon>Flustrina</taxon>
        <taxon>Buguloidea</taxon>
        <taxon>Bugulidae</taxon>
        <taxon>Bugula</taxon>
    </lineage>
</organism>
<feature type="domain" description="PLD phosphodiesterase" evidence="12">
    <location>
        <begin position="449"/>
        <end position="476"/>
    </location>
</feature>
<keyword evidence="15" id="KW-1185">Reference proteome</keyword>
<dbReference type="PROSITE" id="PS50035">
    <property type="entry name" value="PLD"/>
    <property type="match status" value="2"/>
</dbReference>
<evidence type="ECO:0000259" key="13">
    <source>
        <dbReference type="PROSITE" id="PS50195"/>
    </source>
</evidence>
<dbReference type="Gene3D" id="3.30.1520.10">
    <property type="entry name" value="Phox-like domain"/>
    <property type="match status" value="1"/>
</dbReference>
<dbReference type="CDD" id="cd09138">
    <property type="entry name" value="PLDc_vPLD1_2_yPLD_like_1"/>
    <property type="match status" value="1"/>
</dbReference>
<dbReference type="InterPro" id="IPR001849">
    <property type="entry name" value="PH_domain"/>
</dbReference>
<dbReference type="InterPro" id="IPR036871">
    <property type="entry name" value="PX_dom_sf"/>
</dbReference>
<dbReference type="InterPro" id="IPR011993">
    <property type="entry name" value="PH-like_dom_sf"/>
</dbReference>
<feature type="compositionally biased region" description="Basic and acidic residues" evidence="10">
    <location>
        <begin position="826"/>
        <end position="842"/>
    </location>
</feature>
<evidence type="ECO:0000256" key="5">
    <source>
        <dbReference type="ARBA" id="ARBA00022963"/>
    </source>
</evidence>
<sequence length="1376" mass="156566">MDRQGSILSTLSDFDILDGVPDQHVEFGKVSATGDGVVVPLGVGHEYLHPNREIFVKISVRETHGFAADVLPGSSRLYDIECSHHGYKWRIVRKYSHFEELHRSLRLYRASLFIGVTPNTKTTTVSLPPKEKRADAQPMRRKVGRVQRKVSLRFPNKPEIFISSPTQVERRRRRLEEYLNAVLKDPTYRTHESTMRFLEISKLSFAKNRGEKFHEGYILKRSGGRKFSTLLSCFQPTAAVWNKRWLVLKDSYVCYLRHNQEIADVMLFDQDFYEVKRGLASTRIKHGLIITNTVRELALKTTSHHKRDNWVLAITQVAESCEYTAPTPHASFAPQRKELAHWYVDAASYFADVASALENAQEEIFITDWWMSPELFLRRPVVHMNDPSRLDKILLKKAEEGVKIYILLYKEIEMAVGGIQSFKCKTHLESSHPNIMVMRHPDHLKSLVYMWTHHEKLVCVDQTIAFLGGLDLCYGRWDDSQHRLTDLGWVQSATPPTTRPVSTASTSADDWKGIGSSDLKVKGAKKKALPLPADLPPILQMAVLPPNVRRPSPRSWSTSDVIELKGQGRMPAHKTNSVDVPENQVAVSAKLSREFRRGVQGAVFSHSTTVLDKNVAGIDDGGHVVDSLNKSKLHVSDEDVFMSVKKEDPDWLYNNVHTRPIPHISSDVVIDSPVHASNSAFSFEVQKSLGESLLYDTRMNSIPSPNGVVPFTSPPDELDGGSSAGFEDCSSVDRLDVEADDTAQLTAAGSTDLSPPIPLIALEPIRGFCVDLVEVTKKKSRGKVPNPPPKYSLVSQLSQDDRDSSPKRSQSHKRHPKGSKKLLQKVSDDDRKSDSELNHSSEKVVSVGKRNGSPERRKQRREDRKECRESRRESREARKEMREKRREARLARESVNVPEEDQSDRGKSWRKLRNSMDKIKRVLKHENSQFDINVSRRSSSASTVHDSDKATKLWLGKDYVNWIHKDLDSADAPYQDMVDRFSTVRMPWHDIACVVFNKAATDVGRHFIQRWNHAKKVKASSKTSSKYPLLLPRSTNTPYKRLPPFIRDMCELVNCQVLRSCSGWSSGMQRPETSIYNAYIELIEHSEYYIYIENQFFISWCGTDIQNCICEALVNRITKAHQMKQQFRVYIVLPLLPAFEADLDPQKSGGSALFSVLYWIQQSLIGHENSLFKKLRSHVTGLRTHGSLQGKPVTELIYVHSKLMIVDDRKCIIGSANINDRSLSGVRDSEIAVVIEDEFFHNSTMSGRDVEVGKFCYSLRNNLFQEHLGLSDTDYIQDITCEQFYKHRWVTTAAVNTSIYSKVFNCLPCDTVTSFQELRAYKALTSMATSDPVVARQQLMKVRGSLVMYPLEFLKNEKLINHLGAKEKMMPNAFWT</sequence>
<dbReference type="PIRSF" id="PIRSF009376">
    <property type="entry name" value="Phospholipase_D_euk"/>
    <property type="match status" value="1"/>
</dbReference>
<feature type="domain" description="PLD phosphodiesterase" evidence="12">
    <location>
        <begin position="1195"/>
        <end position="1222"/>
    </location>
</feature>
<comment type="catalytic activity">
    <reaction evidence="1 9">
        <text>a 1,2-diacyl-sn-glycero-3-phosphocholine + H2O = a 1,2-diacyl-sn-glycero-3-phosphate + choline + H(+)</text>
        <dbReference type="Rhea" id="RHEA:14445"/>
        <dbReference type="ChEBI" id="CHEBI:15354"/>
        <dbReference type="ChEBI" id="CHEBI:15377"/>
        <dbReference type="ChEBI" id="CHEBI:15378"/>
        <dbReference type="ChEBI" id="CHEBI:57643"/>
        <dbReference type="ChEBI" id="CHEBI:58608"/>
        <dbReference type="EC" id="3.1.4.4"/>
    </reaction>
</comment>
<comment type="similarity">
    <text evidence="2 9">Belongs to the phospholipase D family.</text>
</comment>
<dbReference type="SUPFAM" id="SSF56024">
    <property type="entry name" value="Phospholipase D/nuclease"/>
    <property type="match status" value="3"/>
</dbReference>